<dbReference type="InterPro" id="IPR014710">
    <property type="entry name" value="RmlC-like_jellyroll"/>
</dbReference>
<feature type="domain" description="Mif2/CENP-C cupin" evidence="6">
    <location>
        <begin position="466"/>
        <end position="516"/>
    </location>
</feature>
<dbReference type="PANTHER" id="PTHR16684:SF11">
    <property type="entry name" value="CENTROMERE PROTEIN C"/>
    <property type="match status" value="1"/>
</dbReference>
<dbReference type="GO" id="GO:0005634">
    <property type="term" value="C:nucleus"/>
    <property type="evidence" value="ECO:0007669"/>
    <property type="project" value="UniProtKB-SubCell"/>
</dbReference>
<dbReference type="GO" id="GO:0019237">
    <property type="term" value="F:centromeric DNA binding"/>
    <property type="evidence" value="ECO:0007669"/>
    <property type="project" value="InterPro"/>
</dbReference>
<dbReference type="SUPFAM" id="SSF51182">
    <property type="entry name" value="RmlC-like cupins"/>
    <property type="match status" value="1"/>
</dbReference>
<sequence>MARTPSKPKAHVPYRGDDLSVGRKTGVKVPRIQRKSDGFEPFNELFNHADDRTPPRRKKKSISRAQRTPEDEDEDEDEYGEASMDLDSPIQQETASRRASTSRVISRTRAVDFDEIPSPRKTVGRASRTAPRHTAEEDAEEEDAGRYFDEAAQMDENEEEEDEEDQIEPASAAPASRAKSGRKSVATISKGKGRQLEPVDDEEDEDNAGGDDFTRELEAIDDLPPSDEEADEVETPPRKKPRASTSPKKREPKSKPKSKPVSVAVERLARSDTEEPPEGVRRSRRTFYAPLEWWRGEHRVYEPRHDGEIRQVPHIKEIVRIPKEPPPSKAPASKRKRTRRTPETRIIEQEVIVEVDASNPERGWDHETRDDPSASVIDYETQEEVVRRLAFTEDMFDPKAGALSASSTEADQWYFQKIMSDSDFVAAGQLLIEPKKRKPIKSAKENTYVCRFPSAFGDLVADWVIQIFYVISGAVSALINNQARTVTSGGMFMVPRGNQYMIENICDREAKLFFTQAKQSDEGEIVVRKPRAAASHVSMDPMIS</sequence>
<dbReference type="EMBL" id="CAVNYO010000065">
    <property type="protein sequence ID" value="CAK5264660.1"/>
    <property type="molecule type" value="Genomic_DNA"/>
</dbReference>
<keyword evidence="4" id="KW-0539">Nucleus</keyword>
<feature type="region of interest" description="Disordered" evidence="5">
    <location>
        <begin position="1"/>
        <end position="286"/>
    </location>
</feature>
<feature type="region of interest" description="Disordered" evidence="5">
    <location>
        <begin position="322"/>
        <end position="342"/>
    </location>
</feature>
<feature type="compositionally biased region" description="Polar residues" evidence="5">
    <location>
        <begin position="89"/>
        <end position="105"/>
    </location>
</feature>
<accession>A0AAD2GX13</accession>
<evidence type="ECO:0000256" key="4">
    <source>
        <dbReference type="ARBA" id="ARBA00023242"/>
    </source>
</evidence>
<proteinExistence type="inferred from homology"/>
<dbReference type="InterPro" id="IPR011051">
    <property type="entry name" value="RmlC_Cupin_sf"/>
</dbReference>
<organism evidence="7 8">
    <name type="scientific">Mycena citricolor</name>
    <dbReference type="NCBI Taxonomy" id="2018698"/>
    <lineage>
        <taxon>Eukaryota</taxon>
        <taxon>Fungi</taxon>
        <taxon>Dikarya</taxon>
        <taxon>Basidiomycota</taxon>
        <taxon>Agaricomycotina</taxon>
        <taxon>Agaricomycetes</taxon>
        <taxon>Agaricomycetidae</taxon>
        <taxon>Agaricales</taxon>
        <taxon>Marasmiineae</taxon>
        <taxon>Mycenaceae</taxon>
        <taxon>Mycena</taxon>
    </lineage>
</organism>
<name>A0AAD2GX13_9AGAR</name>
<dbReference type="AlphaFoldDB" id="A0AAD2GX13"/>
<keyword evidence="8" id="KW-1185">Reference proteome</keyword>
<comment type="subcellular location">
    <subcellularLocation>
        <location evidence="1">Nucleus</location>
    </subcellularLocation>
</comment>
<dbReference type="Proteomes" id="UP001295794">
    <property type="component" value="Unassembled WGS sequence"/>
</dbReference>
<evidence type="ECO:0000256" key="3">
    <source>
        <dbReference type="ARBA" id="ARBA00023125"/>
    </source>
</evidence>
<evidence type="ECO:0000313" key="7">
    <source>
        <dbReference type="EMBL" id="CAK5264660.1"/>
    </source>
</evidence>
<keyword evidence="3" id="KW-0238">DNA-binding</keyword>
<evidence type="ECO:0000313" key="8">
    <source>
        <dbReference type="Proteomes" id="UP001295794"/>
    </source>
</evidence>
<dbReference type="GO" id="GO:0051315">
    <property type="term" value="P:attachment of mitotic spindle microtubules to kinetochore"/>
    <property type="evidence" value="ECO:0007669"/>
    <property type="project" value="TreeGrafter"/>
</dbReference>
<reference evidence="7" key="1">
    <citation type="submission" date="2023-11" db="EMBL/GenBank/DDBJ databases">
        <authorList>
            <person name="De Vega J J."/>
            <person name="De Vega J J."/>
        </authorList>
    </citation>
    <scope>NUCLEOTIDE SEQUENCE</scope>
</reference>
<evidence type="ECO:0000256" key="5">
    <source>
        <dbReference type="SAM" id="MobiDB-lite"/>
    </source>
</evidence>
<feature type="compositionally biased region" description="Acidic residues" evidence="5">
    <location>
        <begin position="219"/>
        <end position="234"/>
    </location>
</feature>
<feature type="compositionally biased region" description="Acidic residues" evidence="5">
    <location>
        <begin position="152"/>
        <end position="167"/>
    </location>
</feature>
<dbReference type="PANTHER" id="PTHR16684">
    <property type="entry name" value="CENTROMERE PROTEIN C"/>
    <property type="match status" value="1"/>
</dbReference>
<evidence type="ECO:0000256" key="1">
    <source>
        <dbReference type="ARBA" id="ARBA00004123"/>
    </source>
</evidence>
<evidence type="ECO:0000256" key="2">
    <source>
        <dbReference type="ARBA" id="ARBA00010291"/>
    </source>
</evidence>
<gene>
    <name evidence="7" type="ORF">MYCIT1_LOCUS5008</name>
</gene>
<dbReference type="InterPro" id="IPR028386">
    <property type="entry name" value="CENP-C/Mif2/cnp3"/>
</dbReference>
<comment type="similarity">
    <text evidence="2">Belongs to the CENP-C/MIF2 family.</text>
</comment>
<feature type="compositionally biased region" description="Acidic residues" evidence="5">
    <location>
        <begin position="198"/>
        <end position="209"/>
    </location>
</feature>
<dbReference type="InterPro" id="IPR025974">
    <property type="entry name" value="Mif2/CENP-C_cupin"/>
</dbReference>
<feature type="compositionally biased region" description="Low complexity" evidence="5">
    <location>
        <begin position="168"/>
        <end position="178"/>
    </location>
</feature>
<feature type="compositionally biased region" description="Acidic residues" evidence="5">
    <location>
        <begin position="70"/>
        <end position="80"/>
    </location>
</feature>
<feature type="compositionally biased region" description="Basic and acidic residues" evidence="5">
    <location>
        <begin position="267"/>
        <end position="281"/>
    </location>
</feature>
<dbReference type="Pfam" id="PF11699">
    <property type="entry name" value="CENP-C_C"/>
    <property type="match status" value="1"/>
</dbReference>
<dbReference type="GO" id="GO:0051455">
    <property type="term" value="P:spindle attachment to meiosis I kinetochore"/>
    <property type="evidence" value="ECO:0007669"/>
    <property type="project" value="TreeGrafter"/>
</dbReference>
<dbReference type="GO" id="GO:0051382">
    <property type="term" value="P:kinetochore assembly"/>
    <property type="evidence" value="ECO:0007669"/>
    <property type="project" value="InterPro"/>
</dbReference>
<dbReference type="GO" id="GO:0000776">
    <property type="term" value="C:kinetochore"/>
    <property type="evidence" value="ECO:0007669"/>
    <property type="project" value="InterPro"/>
</dbReference>
<protein>
    <recommendedName>
        <fullName evidence="6">Mif2/CENP-C cupin domain-containing protein</fullName>
    </recommendedName>
</protein>
<dbReference type="Gene3D" id="2.60.120.10">
    <property type="entry name" value="Jelly Rolls"/>
    <property type="match status" value="1"/>
</dbReference>
<feature type="compositionally biased region" description="Basic residues" evidence="5">
    <location>
        <begin position="1"/>
        <end position="12"/>
    </location>
</feature>
<comment type="caution">
    <text evidence="7">The sequence shown here is derived from an EMBL/GenBank/DDBJ whole genome shotgun (WGS) entry which is preliminary data.</text>
</comment>
<evidence type="ECO:0000259" key="6">
    <source>
        <dbReference type="Pfam" id="PF11699"/>
    </source>
</evidence>